<dbReference type="Pfam" id="PF00497">
    <property type="entry name" value="SBP_bac_3"/>
    <property type="match status" value="1"/>
</dbReference>
<dbReference type="OrthoDB" id="9775197at2"/>
<comment type="caution">
    <text evidence="3">The sequence shown here is derived from an EMBL/GenBank/DDBJ whole genome shotgun (WGS) entry which is preliminary data.</text>
</comment>
<dbReference type="Proteomes" id="UP000243494">
    <property type="component" value="Unassembled WGS sequence"/>
</dbReference>
<dbReference type="Gene3D" id="3.40.190.10">
    <property type="entry name" value="Periplasmic binding protein-like II"/>
    <property type="match status" value="2"/>
</dbReference>
<organism evidence="3 4">
    <name type="scientific">Romboutsia maritimum</name>
    <dbReference type="NCBI Taxonomy" id="2020948"/>
    <lineage>
        <taxon>Bacteria</taxon>
        <taxon>Bacillati</taxon>
        <taxon>Bacillota</taxon>
        <taxon>Clostridia</taxon>
        <taxon>Peptostreptococcales</taxon>
        <taxon>Peptostreptococcaceae</taxon>
        <taxon>Romboutsia</taxon>
    </lineage>
</organism>
<sequence>MKSIVKKLSVIFMSIICLIGVVGCSDNKSKEKKEVIIGFDNTFVPMGFLDENGETVGFDIDLAKETFKRLGLDVKFQNIDWSMKDNELNVGNVDALWNGYSLTEERKQKIAYTDSYLDNKQIIVTLKNSKIKTKSELKGKKIGTQQESASFEAIQKDSTLMNSLDGSSPILYDTFDKAFRDLEIGRTDAIVADEVLARYYMSQKGENKYSILKDNFGEETFVVGFKKDNTVLKDKVNETLKEMKSDGSFDKIYKKWFK</sequence>
<dbReference type="InterPro" id="IPR001638">
    <property type="entry name" value="Solute-binding_3/MltF_N"/>
</dbReference>
<evidence type="ECO:0000313" key="4">
    <source>
        <dbReference type="Proteomes" id="UP000243494"/>
    </source>
</evidence>
<evidence type="ECO:0000256" key="1">
    <source>
        <dbReference type="ARBA" id="ARBA00022729"/>
    </source>
</evidence>
<evidence type="ECO:0000259" key="2">
    <source>
        <dbReference type="SMART" id="SM00062"/>
    </source>
</evidence>
<dbReference type="SUPFAM" id="SSF53850">
    <property type="entry name" value="Periplasmic binding protein-like II"/>
    <property type="match status" value="1"/>
</dbReference>
<protein>
    <submittedName>
        <fullName evidence="3">Amino acid ABC transporter substrate-binding protein</fullName>
    </submittedName>
</protein>
<keyword evidence="1" id="KW-0732">Signal</keyword>
<gene>
    <name evidence="3" type="ORF">CHF27_003895</name>
</gene>
<proteinExistence type="predicted"/>
<evidence type="ECO:0000313" key="3">
    <source>
        <dbReference type="EMBL" id="RDY24231.1"/>
    </source>
</evidence>
<reference evidence="3 4" key="1">
    <citation type="journal article" date="2017" name="Genome Announc.">
        <title>Draft Genome Sequence of Romboutsia maritimum sp. nov. Strain CCRI-22766(T), Isolated from Coastal Estuarine Mud.</title>
        <authorList>
            <person name="Maheux A.F."/>
            <person name="Boudreau D.K."/>
            <person name="Berube E."/>
            <person name="Boissinot M."/>
            <person name="Raymond F."/>
            <person name="Brodeur S."/>
            <person name="Corbeil J."/>
            <person name="Brightwell G."/>
            <person name="Broda D."/>
            <person name="Omar R.F."/>
            <person name="Bergeron M.G."/>
        </authorList>
    </citation>
    <scope>NUCLEOTIDE SEQUENCE [LARGE SCALE GENOMIC DNA]</scope>
    <source>
        <strain evidence="3 4">CCRI-22766</strain>
    </source>
</reference>
<dbReference type="PROSITE" id="PS51257">
    <property type="entry name" value="PROKAR_LIPOPROTEIN"/>
    <property type="match status" value="1"/>
</dbReference>
<name>A0A371IUT2_9FIRM</name>
<keyword evidence="4" id="KW-1185">Reference proteome</keyword>
<feature type="domain" description="Solute-binding protein family 3/N-terminal" evidence="2">
    <location>
        <begin position="34"/>
        <end position="258"/>
    </location>
</feature>
<dbReference type="RefSeq" id="WP_095406166.1">
    <property type="nucleotide sequence ID" value="NZ_NOJZ02000004.1"/>
</dbReference>
<accession>A0A371IUT2</accession>
<dbReference type="SMART" id="SM00062">
    <property type="entry name" value="PBPb"/>
    <property type="match status" value="1"/>
</dbReference>
<dbReference type="PANTHER" id="PTHR35936">
    <property type="entry name" value="MEMBRANE-BOUND LYTIC MUREIN TRANSGLYCOSYLASE F"/>
    <property type="match status" value="1"/>
</dbReference>
<dbReference type="PANTHER" id="PTHR35936:SF34">
    <property type="entry name" value="ABC TRANSPORTER EXTRACELLULAR-BINDING PROTEIN YCKB-RELATED"/>
    <property type="match status" value="1"/>
</dbReference>
<dbReference type="AlphaFoldDB" id="A0A371IUT2"/>
<dbReference type="CDD" id="cd00996">
    <property type="entry name" value="PBP2_AatB_like"/>
    <property type="match status" value="1"/>
</dbReference>
<dbReference type="EMBL" id="NOJZ02000004">
    <property type="protein sequence ID" value="RDY24231.1"/>
    <property type="molecule type" value="Genomic_DNA"/>
</dbReference>